<evidence type="ECO:0000313" key="3">
    <source>
        <dbReference type="WBParaSite" id="Hba_12156"/>
    </source>
</evidence>
<keyword evidence="1" id="KW-0812">Transmembrane</keyword>
<evidence type="ECO:0000313" key="2">
    <source>
        <dbReference type="Proteomes" id="UP000095283"/>
    </source>
</evidence>
<keyword evidence="1" id="KW-1133">Transmembrane helix</keyword>
<organism evidence="2 3">
    <name type="scientific">Heterorhabditis bacteriophora</name>
    <name type="common">Entomopathogenic nematode worm</name>
    <dbReference type="NCBI Taxonomy" id="37862"/>
    <lineage>
        <taxon>Eukaryota</taxon>
        <taxon>Metazoa</taxon>
        <taxon>Ecdysozoa</taxon>
        <taxon>Nematoda</taxon>
        <taxon>Chromadorea</taxon>
        <taxon>Rhabditida</taxon>
        <taxon>Rhabditina</taxon>
        <taxon>Rhabditomorpha</taxon>
        <taxon>Strongyloidea</taxon>
        <taxon>Heterorhabditidae</taxon>
        <taxon>Heterorhabditis</taxon>
    </lineage>
</organism>
<feature type="transmembrane region" description="Helical" evidence="1">
    <location>
        <begin position="12"/>
        <end position="30"/>
    </location>
</feature>
<dbReference type="AlphaFoldDB" id="A0A1I7X408"/>
<dbReference type="Proteomes" id="UP000095283">
    <property type="component" value="Unplaced"/>
</dbReference>
<accession>A0A1I7X408</accession>
<keyword evidence="1" id="KW-0472">Membrane</keyword>
<name>A0A1I7X408_HETBA</name>
<sequence>MFYNIYDKNFRLLIINSIFTIYKTYSNLFIDEM</sequence>
<evidence type="ECO:0000256" key="1">
    <source>
        <dbReference type="SAM" id="Phobius"/>
    </source>
</evidence>
<dbReference type="WBParaSite" id="Hba_12156">
    <property type="protein sequence ID" value="Hba_12156"/>
    <property type="gene ID" value="Hba_12156"/>
</dbReference>
<protein>
    <submittedName>
        <fullName evidence="3">Uncharacterized protein</fullName>
    </submittedName>
</protein>
<reference evidence="3" key="1">
    <citation type="submission" date="2016-11" db="UniProtKB">
        <authorList>
            <consortium name="WormBaseParasite"/>
        </authorList>
    </citation>
    <scope>IDENTIFICATION</scope>
</reference>
<proteinExistence type="predicted"/>
<keyword evidence="2" id="KW-1185">Reference proteome</keyword>